<reference evidence="2 3" key="1">
    <citation type="submission" date="2015-09" db="EMBL/GenBank/DDBJ databases">
        <title>Draft genome sequence of Kouleothrix aurantiaca JCM 19913.</title>
        <authorList>
            <person name="Hemp J."/>
        </authorList>
    </citation>
    <scope>NUCLEOTIDE SEQUENCE [LARGE SCALE GENOMIC DNA]</scope>
    <source>
        <strain evidence="2 3">COM-B</strain>
    </source>
</reference>
<evidence type="ECO:0008006" key="4">
    <source>
        <dbReference type="Google" id="ProtNLM"/>
    </source>
</evidence>
<evidence type="ECO:0000256" key="1">
    <source>
        <dbReference type="SAM" id="SignalP"/>
    </source>
</evidence>
<evidence type="ECO:0000313" key="2">
    <source>
        <dbReference type="EMBL" id="KPV43145.1"/>
    </source>
</evidence>
<keyword evidence="3" id="KW-1185">Reference proteome</keyword>
<organism evidence="2 3">
    <name type="scientific">Kouleothrix aurantiaca</name>
    <dbReference type="NCBI Taxonomy" id="186479"/>
    <lineage>
        <taxon>Bacteria</taxon>
        <taxon>Bacillati</taxon>
        <taxon>Chloroflexota</taxon>
        <taxon>Chloroflexia</taxon>
        <taxon>Chloroflexales</taxon>
        <taxon>Roseiflexineae</taxon>
        <taxon>Roseiflexaceae</taxon>
        <taxon>Kouleothrix</taxon>
    </lineage>
</organism>
<feature type="chain" id="PRO_5006155916" description="Inhibitor I9 domain-containing protein" evidence="1">
    <location>
        <begin position="27"/>
        <end position="132"/>
    </location>
</feature>
<evidence type="ECO:0000313" key="3">
    <source>
        <dbReference type="Proteomes" id="UP000050509"/>
    </source>
</evidence>
<accession>A0A0P9CJF1</accession>
<sequence>MPRPRLAIVVFAFALASLLSIAPAAARPAASPPAPGQSNQIIIALRPSADRATRDSMQRPAQLGALSARAGVQLSYARAMSGDAHVLRLPETVPDAQARAIAARLSASPDVLFAEPDYINVPFGGPNDPLYS</sequence>
<dbReference type="Proteomes" id="UP000050509">
    <property type="component" value="Unassembled WGS sequence"/>
</dbReference>
<keyword evidence="1" id="KW-0732">Signal</keyword>
<gene>
    <name evidence="2" type="ORF">SE17_44355</name>
</gene>
<protein>
    <recommendedName>
        <fullName evidence="4">Inhibitor I9 domain-containing protein</fullName>
    </recommendedName>
</protein>
<feature type="non-terminal residue" evidence="2">
    <location>
        <position position="132"/>
    </location>
</feature>
<feature type="signal peptide" evidence="1">
    <location>
        <begin position="1"/>
        <end position="26"/>
    </location>
</feature>
<dbReference type="AlphaFoldDB" id="A0A0P9CJF1"/>
<dbReference type="EMBL" id="LJCR01003778">
    <property type="protein sequence ID" value="KPV43145.1"/>
    <property type="molecule type" value="Genomic_DNA"/>
</dbReference>
<proteinExistence type="predicted"/>
<name>A0A0P9CJF1_9CHLR</name>
<comment type="caution">
    <text evidence="2">The sequence shown here is derived from an EMBL/GenBank/DDBJ whole genome shotgun (WGS) entry which is preliminary data.</text>
</comment>